<comment type="similarity">
    <text evidence="7">Belongs to the adenylate kinase family. AK6 subfamily.</text>
</comment>
<gene>
    <name evidence="8" type="ordered locus">Arcve_0281</name>
</gene>
<feature type="binding site" evidence="7">
    <location>
        <position position="14"/>
    </location>
    <ligand>
        <name>ATP</name>
        <dbReference type="ChEBI" id="CHEBI:30616"/>
    </ligand>
</feature>
<dbReference type="RefSeq" id="WP_013682992.1">
    <property type="nucleotide sequence ID" value="NC_015320.1"/>
</dbReference>
<comment type="caution">
    <text evidence="7">Lacks conserved residue(s) required for the propagation of feature annotation.</text>
</comment>
<evidence type="ECO:0000256" key="4">
    <source>
        <dbReference type="ARBA" id="ARBA00022741"/>
    </source>
</evidence>
<comment type="catalytic activity">
    <reaction evidence="7">
        <text>ATP + H2O = ADP + phosphate + H(+)</text>
        <dbReference type="Rhea" id="RHEA:13065"/>
        <dbReference type="ChEBI" id="CHEBI:15377"/>
        <dbReference type="ChEBI" id="CHEBI:15378"/>
        <dbReference type="ChEBI" id="CHEBI:30616"/>
        <dbReference type="ChEBI" id="CHEBI:43474"/>
        <dbReference type="ChEBI" id="CHEBI:456216"/>
    </reaction>
</comment>
<keyword evidence="9" id="KW-1185">Reference proteome</keyword>
<dbReference type="SUPFAM" id="SSF52540">
    <property type="entry name" value="P-loop containing nucleoside triphosphate hydrolases"/>
    <property type="match status" value="1"/>
</dbReference>
<dbReference type="PANTHER" id="PTHR12595:SF0">
    <property type="entry name" value="ADENYLATE KINASE ISOENZYME 6"/>
    <property type="match status" value="1"/>
</dbReference>
<proteinExistence type="inferred from homology"/>
<dbReference type="HOGENOM" id="CLU_079096_0_1_2"/>
<dbReference type="InterPro" id="IPR027417">
    <property type="entry name" value="P-loop_NTPase"/>
</dbReference>
<dbReference type="AlphaFoldDB" id="F2KP08"/>
<reference evidence="8 9" key="1">
    <citation type="submission" date="2011-03" db="EMBL/GenBank/DDBJ databases">
        <title>The complete genome of Archaeoglobus veneficus SNP6.</title>
        <authorList>
            <consortium name="US DOE Joint Genome Institute (JGI-PGF)"/>
            <person name="Lucas S."/>
            <person name="Copeland A."/>
            <person name="Lapidus A."/>
            <person name="Bruce D."/>
            <person name="Goodwin L."/>
            <person name="Pitluck S."/>
            <person name="Kyrpides N."/>
            <person name="Mavromatis K."/>
            <person name="Pagani I."/>
            <person name="Ivanova N."/>
            <person name="Mikhailova N."/>
            <person name="Lu M."/>
            <person name="Detter J.C."/>
            <person name="Tapia R."/>
            <person name="Han C."/>
            <person name="Land M."/>
            <person name="Hauser L."/>
            <person name="Markowitz V."/>
            <person name="Cheng J.-F."/>
            <person name="Hugenholtz P."/>
            <person name="Woyke T."/>
            <person name="Wu D."/>
            <person name="Spring S."/>
            <person name="Brambilla E."/>
            <person name="Klenk H.-P."/>
            <person name="Eisen J.A."/>
        </authorList>
    </citation>
    <scope>NUCLEOTIDE SEQUENCE [LARGE SCALE GENOMIC DNA]</scope>
    <source>
        <strain>SNP6</strain>
    </source>
</reference>
<feature type="binding site" evidence="7">
    <location>
        <position position="12"/>
    </location>
    <ligand>
        <name>ATP</name>
        <dbReference type="ChEBI" id="CHEBI:30616"/>
    </ligand>
</feature>
<dbReference type="eggNOG" id="arCOG01038">
    <property type="taxonomic scope" value="Archaea"/>
</dbReference>
<feature type="region of interest" description="LID" evidence="7">
    <location>
        <begin position="98"/>
        <end position="108"/>
    </location>
</feature>
<dbReference type="EC" id="2.7.4.3" evidence="7"/>
<keyword evidence="1 7" id="KW-0690">Ribosome biogenesis</keyword>
<feature type="binding site" evidence="7">
    <location>
        <position position="13"/>
    </location>
    <ligand>
        <name>ATP</name>
        <dbReference type="ChEBI" id="CHEBI:30616"/>
    </ligand>
</feature>
<evidence type="ECO:0000313" key="8">
    <source>
        <dbReference type="EMBL" id="AEA46316.1"/>
    </source>
</evidence>
<dbReference type="NCBIfam" id="NF003012">
    <property type="entry name" value="PRK03839.1"/>
    <property type="match status" value="1"/>
</dbReference>
<dbReference type="EMBL" id="CP002588">
    <property type="protein sequence ID" value="AEA46316.1"/>
    <property type="molecule type" value="Genomic_DNA"/>
</dbReference>
<organism evidence="8 9">
    <name type="scientific">Archaeoglobus veneficus (strain DSM 11195 / SNP6)</name>
    <dbReference type="NCBI Taxonomy" id="693661"/>
    <lineage>
        <taxon>Archaea</taxon>
        <taxon>Methanobacteriati</taxon>
        <taxon>Methanobacteriota</taxon>
        <taxon>Archaeoglobi</taxon>
        <taxon>Archaeoglobales</taxon>
        <taxon>Archaeoglobaceae</taxon>
        <taxon>Archaeoglobus</taxon>
    </lineage>
</organism>
<comment type="catalytic activity">
    <reaction evidence="7">
        <text>AMP + ATP = 2 ADP</text>
        <dbReference type="Rhea" id="RHEA:12973"/>
        <dbReference type="ChEBI" id="CHEBI:30616"/>
        <dbReference type="ChEBI" id="CHEBI:456215"/>
        <dbReference type="ChEBI" id="CHEBI:456216"/>
        <dbReference type="EC" id="2.7.4.3"/>
    </reaction>
</comment>
<accession>F2KP08</accession>
<name>F2KP08_ARCVS</name>
<evidence type="ECO:0000256" key="1">
    <source>
        <dbReference type="ARBA" id="ARBA00022517"/>
    </source>
</evidence>
<dbReference type="Proteomes" id="UP000008136">
    <property type="component" value="Chromosome"/>
</dbReference>
<keyword evidence="6 7" id="KW-0067">ATP-binding</keyword>
<sequence>MIVALTGTPGVGKTTVADILRARGYRIESVNELAEKYDCVIGEEDDSKIVDIEELAEKLEFPDNELVILEGHLAHLLNPDVAIVLRCNPLILKDRLQSKGWSEEKVLENVEAELIDAILVEAMDECSEVYEIDTTDLNPEEVARVVEMILKGEGDRYRPGKIDWISVVGDRIEELMRK</sequence>
<evidence type="ECO:0000256" key="7">
    <source>
        <dbReference type="HAMAP-Rule" id="MF_00039"/>
    </source>
</evidence>
<keyword evidence="3 7" id="KW-0808">Transferase</keyword>
<keyword evidence="2 7" id="KW-0698">rRNA processing</keyword>
<evidence type="ECO:0000256" key="2">
    <source>
        <dbReference type="ARBA" id="ARBA00022552"/>
    </source>
</evidence>
<dbReference type="GO" id="GO:0016887">
    <property type="term" value="F:ATP hydrolysis activity"/>
    <property type="evidence" value="ECO:0007669"/>
    <property type="project" value="InterPro"/>
</dbReference>
<dbReference type="Pfam" id="PF13238">
    <property type="entry name" value="AAA_18"/>
    <property type="match status" value="1"/>
</dbReference>
<keyword evidence="4 7" id="KW-0547">Nucleotide-binding</keyword>
<dbReference type="PANTHER" id="PTHR12595">
    <property type="entry name" value="POS9-ACTIVATING FACTOR FAP7-RELATED"/>
    <property type="match status" value="1"/>
</dbReference>
<keyword evidence="5 7" id="KW-0418">Kinase</keyword>
<dbReference type="GO" id="GO:0006364">
    <property type="term" value="P:rRNA processing"/>
    <property type="evidence" value="ECO:0007669"/>
    <property type="project" value="UniProtKB-KW"/>
</dbReference>
<feature type="binding site" evidence="7">
    <location>
        <position position="15"/>
    </location>
    <ligand>
        <name>ATP</name>
        <dbReference type="ChEBI" id="CHEBI:30616"/>
    </ligand>
</feature>
<comment type="function">
    <text evidence="7">Broad-specificity nucleoside monophosphate (NMP) kinase that catalyzes the reversible transfer of the terminal phosphate group between nucleoside triphosphates and monophosphates. Has also ATPase activity. Involved in the late maturation steps of the 30S ribosomal particles, specifically 16S rRNA maturation. While NMP activity is not required for ribosome maturation, ATPase activity is. Associates transiently with small ribosomal subunit protein uS11. ATP hydrolysis breaks the interaction with uS11. May temporarily remove uS11 from the ribosome to enable a conformational change of the ribosomal RNA that is needed for the final maturation step of the small ribosomal subunit.</text>
</comment>
<dbReference type="STRING" id="693661.Arcve_0281"/>
<dbReference type="GO" id="GO:0004017">
    <property type="term" value="F:AMP kinase activity"/>
    <property type="evidence" value="ECO:0007669"/>
    <property type="project" value="UniProtKB-UniRule"/>
</dbReference>
<dbReference type="InterPro" id="IPR020618">
    <property type="entry name" value="Adenyl_kinase_AK6"/>
</dbReference>
<evidence type="ECO:0000256" key="5">
    <source>
        <dbReference type="ARBA" id="ARBA00022777"/>
    </source>
</evidence>
<evidence type="ECO:0000256" key="3">
    <source>
        <dbReference type="ARBA" id="ARBA00022679"/>
    </source>
</evidence>
<evidence type="ECO:0000256" key="6">
    <source>
        <dbReference type="ARBA" id="ARBA00022840"/>
    </source>
</evidence>
<dbReference type="GO" id="GO:0042274">
    <property type="term" value="P:ribosomal small subunit biogenesis"/>
    <property type="evidence" value="ECO:0007669"/>
    <property type="project" value="UniProtKB-UniRule"/>
</dbReference>
<dbReference type="KEGG" id="ave:Arcve_0281"/>
<evidence type="ECO:0000313" key="9">
    <source>
        <dbReference type="Proteomes" id="UP000008136"/>
    </source>
</evidence>
<feature type="binding site" evidence="7">
    <location>
        <position position="10"/>
    </location>
    <ligand>
        <name>ATP</name>
        <dbReference type="ChEBI" id="CHEBI:30616"/>
    </ligand>
</feature>
<dbReference type="OrthoDB" id="8730at2157"/>
<comment type="subunit">
    <text evidence="7">Interacts with uS11. Not a structural component of 40S pre-ribosomes, but transiently interacts with them by binding to uS11.</text>
</comment>
<protein>
    <recommendedName>
        <fullName evidence="7">Putative adenylate kinase</fullName>
        <shortName evidence="7">AK</shortName>
        <ecNumber evidence="7">2.7.4.3</ecNumber>
    </recommendedName>
    <alternativeName>
        <fullName evidence="7">ATP-AMP transphosphorylase</fullName>
    </alternativeName>
</protein>
<dbReference type="Gene3D" id="3.40.50.300">
    <property type="entry name" value="P-loop containing nucleotide triphosphate hydrolases"/>
    <property type="match status" value="1"/>
</dbReference>
<dbReference type="HAMAP" id="MF_00039">
    <property type="entry name" value="Adenylate_kinase_AK6"/>
    <property type="match status" value="1"/>
</dbReference>
<dbReference type="GeneID" id="10393375"/>
<dbReference type="GO" id="GO:0005524">
    <property type="term" value="F:ATP binding"/>
    <property type="evidence" value="ECO:0007669"/>
    <property type="project" value="UniProtKB-UniRule"/>
</dbReference>